<keyword evidence="3" id="KW-1185">Reference proteome</keyword>
<dbReference type="AlphaFoldDB" id="A0AAD8UDU1"/>
<accession>A0AAD8UDU1</accession>
<evidence type="ECO:0000256" key="1">
    <source>
        <dbReference type="SAM" id="MobiDB-lite"/>
    </source>
</evidence>
<feature type="compositionally biased region" description="Basic and acidic residues" evidence="1">
    <location>
        <begin position="39"/>
        <end position="49"/>
    </location>
</feature>
<reference evidence="2" key="1">
    <citation type="submission" date="2021-12" db="EMBL/GenBank/DDBJ databases">
        <title>Comparative genomics, transcriptomics and evolutionary studies reveal genomic signatures of adaptation to plant cell wall in hemibiotrophic fungi.</title>
        <authorList>
            <consortium name="DOE Joint Genome Institute"/>
            <person name="Baroncelli R."/>
            <person name="Diaz J.F."/>
            <person name="Benocci T."/>
            <person name="Peng M."/>
            <person name="Battaglia E."/>
            <person name="Haridas S."/>
            <person name="Andreopoulos W."/>
            <person name="Labutti K."/>
            <person name="Pangilinan J."/>
            <person name="Floch G.L."/>
            <person name="Makela M.R."/>
            <person name="Henrissat B."/>
            <person name="Grigoriev I.V."/>
            <person name="Crouch J.A."/>
            <person name="De Vries R.P."/>
            <person name="Sukno S.A."/>
            <person name="Thon M.R."/>
        </authorList>
    </citation>
    <scope>NUCLEOTIDE SEQUENCE</scope>
    <source>
        <strain evidence="2">CBS 112980</strain>
    </source>
</reference>
<evidence type="ECO:0000313" key="2">
    <source>
        <dbReference type="EMBL" id="KAK1714523.1"/>
    </source>
</evidence>
<evidence type="ECO:0000313" key="3">
    <source>
        <dbReference type="Proteomes" id="UP001244207"/>
    </source>
</evidence>
<feature type="region of interest" description="Disordered" evidence="1">
    <location>
        <begin position="36"/>
        <end position="58"/>
    </location>
</feature>
<dbReference type="RefSeq" id="XP_060359985.1">
    <property type="nucleotide sequence ID" value="XM_060509262.1"/>
</dbReference>
<dbReference type="EMBL" id="JAHMHS010000130">
    <property type="protein sequence ID" value="KAK1714523.1"/>
    <property type="molecule type" value="Genomic_DNA"/>
</dbReference>
<gene>
    <name evidence="2" type="ORF">BDZ83DRAFT_636573</name>
</gene>
<name>A0AAD8UDU1_GLOAC</name>
<dbReference type="Proteomes" id="UP001244207">
    <property type="component" value="Unassembled WGS sequence"/>
</dbReference>
<proteinExistence type="predicted"/>
<comment type="caution">
    <text evidence="2">The sequence shown here is derived from an EMBL/GenBank/DDBJ whole genome shotgun (WGS) entry which is preliminary data.</text>
</comment>
<protein>
    <submittedName>
        <fullName evidence="2">Uncharacterized protein</fullName>
    </submittedName>
</protein>
<sequence length="58" mass="6570">MLLLAVRVLPANRRGSEHAPDIEWVLGAPLHRWQHGKVKKGEGKGDLRCGKRNRFGRT</sequence>
<dbReference type="GeneID" id="85393161"/>
<organism evidence="2 3">
    <name type="scientific">Glomerella acutata</name>
    <name type="common">Colletotrichum acutatum</name>
    <dbReference type="NCBI Taxonomy" id="27357"/>
    <lineage>
        <taxon>Eukaryota</taxon>
        <taxon>Fungi</taxon>
        <taxon>Dikarya</taxon>
        <taxon>Ascomycota</taxon>
        <taxon>Pezizomycotina</taxon>
        <taxon>Sordariomycetes</taxon>
        <taxon>Hypocreomycetidae</taxon>
        <taxon>Glomerellales</taxon>
        <taxon>Glomerellaceae</taxon>
        <taxon>Colletotrichum</taxon>
        <taxon>Colletotrichum acutatum species complex</taxon>
    </lineage>
</organism>